<reference evidence="2" key="1">
    <citation type="submission" date="2023-04" db="EMBL/GenBank/DDBJ databases">
        <authorList>
            <consortium name="ELIXIR-Norway"/>
        </authorList>
    </citation>
    <scope>NUCLEOTIDE SEQUENCE [LARGE SCALE GENOMIC DNA]</scope>
</reference>
<feature type="region of interest" description="Disordered" evidence="1">
    <location>
        <begin position="1"/>
        <end position="24"/>
    </location>
</feature>
<dbReference type="Proteomes" id="UP001176941">
    <property type="component" value="Chromosome 11"/>
</dbReference>
<dbReference type="EMBL" id="OX459947">
    <property type="protein sequence ID" value="CAI9154767.1"/>
    <property type="molecule type" value="Genomic_DNA"/>
</dbReference>
<sequence>MAESTQEETEEIESGIEDDKPAKEMQQVLLESGIIAGTSGSRGRRAARQAVAAKALSEIWGSDPAVITAEGGRPGGTGLLAGPAMPAKPGAQATSCPLSSPEPRLLGGTAPSSRRTSPAPASTPSGRNHGASQIPEPPRRCLVTRPRRRQGGAGGDLGGPSMPRVRSRPLPLQPGAPAAGRRSGPRACPGAPSGAAPRRPR</sequence>
<evidence type="ECO:0000313" key="3">
    <source>
        <dbReference type="Proteomes" id="UP001176941"/>
    </source>
</evidence>
<name>A0ABN8Y2J0_RANTA</name>
<feature type="compositionally biased region" description="Acidic residues" evidence="1">
    <location>
        <begin position="1"/>
        <end position="16"/>
    </location>
</feature>
<feature type="compositionally biased region" description="Low complexity" evidence="1">
    <location>
        <begin position="168"/>
        <end position="201"/>
    </location>
</feature>
<organism evidence="2 3">
    <name type="scientific">Rangifer tarandus platyrhynchus</name>
    <name type="common">Svalbard reindeer</name>
    <dbReference type="NCBI Taxonomy" id="3082113"/>
    <lineage>
        <taxon>Eukaryota</taxon>
        <taxon>Metazoa</taxon>
        <taxon>Chordata</taxon>
        <taxon>Craniata</taxon>
        <taxon>Vertebrata</taxon>
        <taxon>Euteleostomi</taxon>
        <taxon>Mammalia</taxon>
        <taxon>Eutheria</taxon>
        <taxon>Laurasiatheria</taxon>
        <taxon>Artiodactyla</taxon>
        <taxon>Ruminantia</taxon>
        <taxon>Pecora</taxon>
        <taxon>Cervidae</taxon>
        <taxon>Odocoileinae</taxon>
        <taxon>Rangifer</taxon>
    </lineage>
</organism>
<evidence type="ECO:0000313" key="2">
    <source>
        <dbReference type="EMBL" id="CAI9154767.1"/>
    </source>
</evidence>
<proteinExistence type="predicted"/>
<feature type="compositionally biased region" description="Low complexity" evidence="1">
    <location>
        <begin position="109"/>
        <end position="125"/>
    </location>
</feature>
<protein>
    <submittedName>
        <fullName evidence="2">Uncharacterized protein</fullName>
    </submittedName>
</protein>
<feature type="region of interest" description="Disordered" evidence="1">
    <location>
        <begin position="62"/>
        <end position="201"/>
    </location>
</feature>
<gene>
    <name evidence="2" type="ORF">MRATA1EN1_LOCUS3729</name>
</gene>
<accession>A0ABN8Y2J0</accession>
<keyword evidence="3" id="KW-1185">Reference proteome</keyword>
<evidence type="ECO:0000256" key="1">
    <source>
        <dbReference type="SAM" id="MobiDB-lite"/>
    </source>
</evidence>